<sequence length="382" mass="42292">MNIRSCTYASLLAIALAGIAHSQEAPRYFLVELPTLDEFSFTYPLDINDNARIVGTVETYSENALQPKLSAVQWDPWFGLRKLRGLPDAQFSQSVAVNRWGQITGYVSFDPGLHPFFYDQHRGFVDMNVDDVTQVIRPNAINDRGAIAGQLVVDGIQAGFTWDRRNGLRNLRDVFGLTGHFDVVAMNNAGQLTGEIYQPATATWEAYFYDPLTGFEQTGDLPDAAGGGNYPADIDSRGVVVGNSLDRNFRSRMFLWTHAGGIRPIGNPDQSLTAWAMNDRGTVVGFRDEFSDFHGIAWNERDGVIDLETAIVNPPVYPAPIPQFTFFPEGINNAGCIVGSPASLLIPVRNLRRLVPRNRPIDATLELAPWQMQLACTALIVR</sequence>
<name>A0A841HSJ7_9GAMM</name>
<dbReference type="AlphaFoldDB" id="A0A841HSJ7"/>
<proteinExistence type="predicted"/>
<evidence type="ECO:0000256" key="1">
    <source>
        <dbReference type="SAM" id="SignalP"/>
    </source>
</evidence>
<dbReference type="Proteomes" id="UP000588068">
    <property type="component" value="Unassembled WGS sequence"/>
</dbReference>
<gene>
    <name evidence="2" type="ORF">HNQ60_005209</name>
</gene>
<organism evidence="2 3">
    <name type="scientific">Povalibacter uvarum</name>
    <dbReference type="NCBI Taxonomy" id="732238"/>
    <lineage>
        <taxon>Bacteria</taxon>
        <taxon>Pseudomonadati</taxon>
        <taxon>Pseudomonadota</taxon>
        <taxon>Gammaproteobacteria</taxon>
        <taxon>Steroidobacterales</taxon>
        <taxon>Steroidobacteraceae</taxon>
        <taxon>Povalibacter</taxon>
    </lineage>
</organism>
<dbReference type="RefSeq" id="WP_184335674.1">
    <property type="nucleotide sequence ID" value="NZ_JACHHZ010000007.1"/>
</dbReference>
<protein>
    <recommendedName>
        <fullName evidence="4">Extracellular repeat, HAF family</fullName>
    </recommendedName>
</protein>
<feature type="signal peptide" evidence="1">
    <location>
        <begin position="1"/>
        <end position="22"/>
    </location>
</feature>
<dbReference type="EMBL" id="JACHHZ010000007">
    <property type="protein sequence ID" value="MBB6096287.1"/>
    <property type="molecule type" value="Genomic_DNA"/>
</dbReference>
<evidence type="ECO:0000313" key="2">
    <source>
        <dbReference type="EMBL" id="MBB6096287.1"/>
    </source>
</evidence>
<accession>A0A841HSJ7</accession>
<feature type="chain" id="PRO_5032483512" description="Extracellular repeat, HAF family" evidence="1">
    <location>
        <begin position="23"/>
        <end position="382"/>
    </location>
</feature>
<keyword evidence="3" id="KW-1185">Reference proteome</keyword>
<evidence type="ECO:0008006" key="4">
    <source>
        <dbReference type="Google" id="ProtNLM"/>
    </source>
</evidence>
<reference evidence="2 3" key="1">
    <citation type="submission" date="2020-08" db="EMBL/GenBank/DDBJ databases">
        <title>Genomic Encyclopedia of Type Strains, Phase IV (KMG-IV): sequencing the most valuable type-strain genomes for metagenomic binning, comparative biology and taxonomic classification.</title>
        <authorList>
            <person name="Goeker M."/>
        </authorList>
    </citation>
    <scope>NUCLEOTIDE SEQUENCE [LARGE SCALE GENOMIC DNA]</scope>
    <source>
        <strain evidence="2 3">DSM 26723</strain>
    </source>
</reference>
<keyword evidence="1" id="KW-0732">Signal</keyword>
<comment type="caution">
    <text evidence="2">The sequence shown here is derived from an EMBL/GenBank/DDBJ whole genome shotgun (WGS) entry which is preliminary data.</text>
</comment>
<evidence type="ECO:0000313" key="3">
    <source>
        <dbReference type="Proteomes" id="UP000588068"/>
    </source>
</evidence>